<organism evidence="2 3">
    <name type="scientific">Stylosanthes scabra</name>
    <dbReference type="NCBI Taxonomy" id="79078"/>
    <lineage>
        <taxon>Eukaryota</taxon>
        <taxon>Viridiplantae</taxon>
        <taxon>Streptophyta</taxon>
        <taxon>Embryophyta</taxon>
        <taxon>Tracheophyta</taxon>
        <taxon>Spermatophyta</taxon>
        <taxon>Magnoliopsida</taxon>
        <taxon>eudicotyledons</taxon>
        <taxon>Gunneridae</taxon>
        <taxon>Pentapetalae</taxon>
        <taxon>rosids</taxon>
        <taxon>fabids</taxon>
        <taxon>Fabales</taxon>
        <taxon>Fabaceae</taxon>
        <taxon>Papilionoideae</taxon>
        <taxon>50 kb inversion clade</taxon>
        <taxon>dalbergioids sensu lato</taxon>
        <taxon>Dalbergieae</taxon>
        <taxon>Pterocarpus clade</taxon>
        <taxon>Stylosanthes</taxon>
    </lineage>
</organism>
<keyword evidence="3" id="KW-1185">Reference proteome</keyword>
<evidence type="ECO:0000313" key="2">
    <source>
        <dbReference type="EMBL" id="MED6190195.1"/>
    </source>
</evidence>
<comment type="caution">
    <text evidence="2">The sequence shown here is derived from an EMBL/GenBank/DDBJ whole genome shotgun (WGS) entry which is preliminary data.</text>
</comment>
<gene>
    <name evidence="2" type="ORF">PIB30_103349</name>
</gene>
<proteinExistence type="predicted"/>
<sequence>VSIRLCVINECCRLMFEASSKSTSRFNECKDSVLGLYNKLKAEDEGMQDIKCRRGVTRSHKSAAFVNRLGKNGLDGLDDSLFTEDTNQEDSIPDDVSAEGEDESFYCDDTE</sequence>
<feature type="region of interest" description="Disordered" evidence="1">
    <location>
        <begin position="80"/>
        <end position="111"/>
    </location>
</feature>
<feature type="non-terminal residue" evidence="2">
    <location>
        <position position="1"/>
    </location>
</feature>
<dbReference type="Proteomes" id="UP001341840">
    <property type="component" value="Unassembled WGS sequence"/>
</dbReference>
<evidence type="ECO:0000256" key="1">
    <source>
        <dbReference type="SAM" id="MobiDB-lite"/>
    </source>
</evidence>
<reference evidence="2 3" key="1">
    <citation type="journal article" date="2023" name="Plants (Basel)">
        <title>Bridging the Gap: Combining Genomics and Transcriptomics Approaches to Understand Stylosanthes scabra, an Orphan Legume from the Brazilian Caatinga.</title>
        <authorList>
            <person name="Ferreira-Neto J.R.C."/>
            <person name="da Silva M.D."/>
            <person name="Binneck E."/>
            <person name="de Melo N.F."/>
            <person name="da Silva R.H."/>
            <person name="de Melo A.L.T.M."/>
            <person name="Pandolfi V."/>
            <person name="Bustamante F.O."/>
            <person name="Brasileiro-Vidal A.C."/>
            <person name="Benko-Iseppon A.M."/>
        </authorList>
    </citation>
    <scope>NUCLEOTIDE SEQUENCE [LARGE SCALE GENOMIC DNA]</scope>
    <source>
        <tissue evidence="2">Leaves</tissue>
    </source>
</reference>
<accession>A0ABU6WYY2</accession>
<protein>
    <submittedName>
        <fullName evidence="2">Uncharacterized protein</fullName>
    </submittedName>
</protein>
<name>A0ABU6WYY2_9FABA</name>
<dbReference type="EMBL" id="JASCZI010184583">
    <property type="protein sequence ID" value="MED6190195.1"/>
    <property type="molecule type" value="Genomic_DNA"/>
</dbReference>
<evidence type="ECO:0000313" key="3">
    <source>
        <dbReference type="Proteomes" id="UP001341840"/>
    </source>
</evidence>